<gene>
    <name evidence="3" type="ORF">HG542_21125</name>
</gene>
<dbReference type="Proteomes" id="UP000587462">
    <property type="component" value="Unassembled WGS sequence"/>
</dbReference>
<reference evidence="3 4" key="1">
    <citation type="submission" date="2020-04" db="EMBL/GenBank/DDBJ databases">
        <title>Draft Genome Sequence of Streptomyces morookaense DSM 40503, an 8-azaguanine-producing strain.</title>
        <authorList>
            <person name="Qi J."/>
            <person name="Gao J.-M."/>
        </authorList>
    </citation>
    <scope>NUCLEOTIDE SEQUENCE [LARGE SCALE GENOMIC DNA]</scope>
    <source>
        <strain evidence="3 4">DSM 40503</strain>
    </source>
</reference>
<organism evidence="3 4">
    <name type="scientific">Streptomyces morookaense</name>
    <name type="common">Streptoverticillium morookaense</name>
    <dbReference type="NCBI Taxonomy" id="1970"/>
    <lineage>
        <taxon>Bacteria</taxon>
        <taxon>Bacillati</taxon>
        <taxon>Actinomycetota</taxon>
        <taxon>Actinomycetes</taxon>
        <taxon>Kitasatosporales</taxon>
        <taxon>Streptomycetaceae</taxon>
        <taxon>Streptomyces</taxon>
    </lineage>
</organism>
<feature type="chain" id="PRO_5030732871" description="DUF4232 domain-containing protein" evidence="2">
    <location>
        <begin position="32"/>
        <end position="221"/>
    </location>
</feature>
<accession>A0A7Y7E955</accession>
<feature type="region of interest" description="Disordered" evidence="1">
    <location>
        <begin position="36"/>
        <end position="92"/>
    </location>
</feature>
<evidence type="ECO:0008006" key="5">
    <source>
        <dbReference type="Google" id="ProtNLM"/>
    </source>
</evidence>
<name>A0A7Y7E955_STRMO</name>
<evidence type="ECO:0000313" key="3">
    <source>
        <dbReference type="EMBL" id="NVK80144.1"/>
    </source>
</evidence>
<sequence length="221" mass="21896">MRKHRIRTAAIAATTLAGALSLAACAGGASAAGGAAPAPSAVGSASASPAAPAAPSAHGGGTRTAQPSAGHDKVRTGTPVGDRDKSGHPGKVCRAKDITWSTRSEDQAGGYILISAKAHRGITCTLPAGLPTVAFGSDGTTAGPAEQVAGDAVTLKGDITVYAGVNPKTANTKHGKELDSIIVAVGNEDPDPVSLKVGTILVDRPVVTDWHIDAKDAVPFS</sequence>
<dbReference type="PROSITE" id="PS51257">
    <property type="entry name" value="PROKAR_LIPOPROTEIN"/>
    <property type="match status" value="1"/>
</dbReference>
<dbReference type="AlphaFoldDB" id="A0A7Y7E955"/>
<feature type="compositionally biased region" description="Low complexity" evidence="1">
    <location>
        <begin position="36"/>
        <end position="57"/>
    </location>
</feature>
<comment type="caution">
    <text evidence="3">The sequence shown here is derived from an EMBL/GenBank/DDBJ whole genome shotgun (WGS) entry which is preliminary data.</text>
</comment>
<feature type="signal peptide" evidence="2">
    <location>
        <begin position="1"/>
        <end position="31"/>
    </location>
</feature>
<evidence type="ECO:0000256" key="2">
    <source>
        <dbReference type="SAM" id="SignalP"/>
    </source>
</evidence>
<dbReference type="EMBL" id="JABBXF010000047">
    <property type="protein sequence ID" value="NVK80144.1"/>
    <property type="molecule type" value="Genomic_DNA"/>
</dbReference>
<proteinExistence type="predicted"/>
<evidence type="ECO:0000313" key="4">
    <source>
        <dbReference type="Proteomes" id="UP000587462"/>
    </source>
</evidence>
<protein>
    <recommendedName>
        <fullName evidence="5">DUF4232 domain-containing protein</fullName>
    </recommendedName>
</protein>
<keyword evidence="4" id="KW-1185">Reference proteome</keyword>
<evidence type="ECO:0000256" key="1">
    <source>
        <dbReference type="SAM" id="MobiDB-lite"/>
    </source>
</evidence>
<keyword evidence="2" id="KW-0732">Signal</keyword>
<feature type="compositionally biased region" description="Basic and acidic residues" evidence="1">
    <location>
        <begin position="70"/>
        <end position="87"/>
    </location>
</feature>
<dbReference type="RefSeq" id="WP_171083763.1">
    <property type="nucleotide sequence ID" value="NZ_BNBU01000004.1"/>
</dbReference>